<dbReference type="Pfam" id="PF02949">
    <property type="entry name" value="7tm_6"/>
    <property type="match status" value="1"/>
</dbReference>
<evidence type="ECO:0000256" key="7">
    <source>
        <dbReference type="ARBA" id="ARBA00023136"/>
    </source>
</evidence>
<name>A0ABQ7QPY0_PLUXY</name>
<keyword evidence="2" id="KW-1003">Cell membrane</keyword>
<evidence type="ECO:0008006" key="13">
    <source>
        <dbReference type="Google" id="ProtNLM"/>
    </source>
</evidence>
<feature type="transmembrane region" description="Helical" evidence="10">
    <location>
        <begin position="12"/>
        <end position="31"/>
    </location>
</feature>
<keyword evidence="9" id="KW-0807">Transducer</keyword>
<evidence type="ECO:0000256" key="8">
    <source>
        <dbReference type="ARBA" id="ARBA00023170"/>
    </source>
</evidence>
<dbReference type="Proteomes" id="UP000823941">
    <property type="component" value="Chromosome 10"/>
</dbReference>
<evidence type="ECO:0000313" key="12">
    <source>
        <dbReference type="Proteomes" id="UP000823941"/>
    </source>
</evidence>
<evidence type="ECO:0000256" key="3">
    <source>
        <dbReference type="ARBA" id="ARBA00022606"/>
    </source>
</evidence>
<protein>
    <recommendedName>
        <fullName evidence="13">Odorant receptor</fullName>
    </recommendedName>
</protein>
<accession>A0ABQ7QPY0</accession>
<organism evidence="11 12">
    <name type="scientific">Plutella xylostella</name>
    <name type="common">Diamondback moth</name>
    <name type="synonym">Plutella maculipennis</name>
    <dbReference type="NCBI Taxonomy" id="51655"/>
    <lineage>
        <taxon>Eukaryota</taxon>
        <taxon>Metazoa</taxon>
        <taxon>Ecdysozoa</taxon>
        <taxon>Arthropoda</taxon>
        <taxon>Hexapoda</taxon>
        <taxon>Insecta</taxon>
        <taxon>Pterygota</taxon>
        <taxon>Neoptera</taxon>
        <taxon>Endopterygota</taxon>
        <taxon>Lepidoptera</taxon>
        <taxon>Glossata</taxon>
        <taxon>Ditrysia</taxon>
        <taxon>Yponomeutoidea</taxon>
        <taxon>Plutellidae</taxon>
        <taxon>Plutella</taxon>
    </lineage>
</organism>
<keyword evidence="4 10" id="KW-0812">Transmembrane</keyword>
<evidence type="ECO:0000256" key="4">
    <source>
        <dbReference type="ARBA" id="ARBA00022692"/>
    </source>
</evidence>
<keyword evidence="8" id="KW-0675">Receptor</keyword>
<feature type="transmembrane region" description="Helical" evidence="10">
    <location>
        <begin position="96"/>
        <end position="122"/>
    </location>
</feature>
<comment type="caution">
    <text evidence="11">The sequence shown here is derived from an EMBL/GenBank/DDBJ whole genome shotgun (WGS) entry which is preliminary data.</text>
</comment>
<evidence type="ECO:0000256" key="6">
    <source>
        <dbReference type="ARBA" id="ARBA00022989"/>
    </source>
</evidence>
<gene>
    <name evidence="11" type="ORF">JYU34_007236</name>
</gene>
<dbReference type="InterPro" id="IPR004117">
    <property type="entry name" value="7tm6_olfct_rcpt"/>
</dbReference>
<proteinExistence type="predicted"/>
<comment type="subcellular location">
    <subcellularLocation>
        <location evidence="1">Cell membrane</location>
        <topology evidence="1">Multi-pass membrane protein</topology>
    </subcellularLocation>
</comment>
<evidence type="ECO:0000256" key="5">
    <source>
        <dbReference type="ARBA" id="ARBA00022725"/>
    </source>
</evidence>
<evidence type="ECO:0000256" key="10">
    <source>
        <dbReference type="SAM" id="Phobius"/>
    </source>
</evidence>
<evidence type="ECO:0000256" key="2">
    <source>
        <dbReference type="ARBA" id="ARBA00022475"/>
    </source>
</evidence>
<evidence type="ECO:0000256" key="1">
    <source>
        <dbReference type="ARBA" id="ARBA00004651"/>
    </source>
</evidence>
<sequence>MRVLNMVVKSVWSSTCEFFVGFLGASAYQIFAAIYGGGWITSYDTNAMVIMVFFRGQLELLRRNCVRLYDTVSDDEVRRRIIACHTTHKELVKFAALYNSCLSPVMFLYMVVCSFMLCASVYQTLMETNPLNRFLIAEFLIFGVSQLFLYCWHGNDVTFMSNQVQSGVFESGWYKRNIYRRELVLLGYQLDKTIRFTAGPFVSLNISSFTSILKGAYSYYTLLK</sequence>
<keyword evidence="3" id="KW-0716">Sensory transduction</keyword>
<reference evidence="11 12" key="1">
    <citation type="submission" date="2021-06" db="EMBL/GenBank/DDBJ databases">
        <title>A haploid diamondback moth (Plutella xylostella L.) genome assembly resolves 31 chromosomes and identifies a diamide resistance mutation.</title>
        <authorList>
            <person name="Ward C.M."/>
            <person name="Perry K.D."/>
            <person name="Baker G."/>
            <person name="Powis K."/>
            <person name="Heckel D.G."/>
            <person name="Baxter S.W."/>
        </authorList>
    </citation>
    <scope>NUCLEOTIDE SEQUENCE [LARGE SCALE GENOMIC DNA]</scope>
    <source>
        <strain evidence="11 12">LV</strain>
        <tissue evidence="11">Single pupa</tissue>
    </source>
</reference>
<keyword evidence="7 10" id="KW-0472">Membrane</keyword>
<dbReference type="EMBL" id="JAHIBW010000010">
    <property type="protein sequence ID" value="KAG7307099.1"/>
    <property type="molecule type" value="Genomic_DNA"/>
</dbReference>
<keyword evidence="6 10" id="KW-1133">Transmembrane helix</keyword>
<dbReference type="PANTHER" id="PTHR21137:SF35">
    <property type="entry name" value="ODORANT RECEPTOR 19A-RELATED"/>
    <property type="match status" value="1"/>
</dbReference>
<keyword evidence="5" id="KW-0552">Olfaction</keyword>
<evidence type="ECO:0000313" key="11">
    <source>
        <dbReference type="EMBL" id="KAG7307099.1"/>
    </source>
</evidence>
<evidence type="ECO:0000256" key="9">
    <source>
        <dbReference type="ARBA" id="ARBA00023224"/>
    </source>
</evidence>
<keyword evidence="12" id="KW-1185">Reference proteome</keyword>
<dbReference type="PANTHER" id="PTHR21137">
    <property type="entry name" value="ODORANT RECEPTOR"/>
    <property type="match status" value="1"/>
</dbReference>
<feature type="transmembrane region" description="Helical" evidence="10">
    <location>
        <begin position="134"/>
        <end position="152"/>
    </location>
</feature>